<dbReference type="GO" id="GO:0008843">
    <property type="term" value="F:endochitinase activity"/>
    <property type="evidence" value="ECO:0007669"/>
    <property type="project" value="UniProtKB-EC"/>
</dbReference>
<name>A0A1G6PZG6_9BACT</name>
<dbReference type="STRING" id="686796.SAMN04488104_1007108"/>
<dbReference type="InterPro" id="IPR017853">
    <property type="entry name" value="GH"/>
</dbReference>
<evidence type="ECO:0000256" key="1">
    <source>
        <dbReference type="ARBA" id="ARBA00000822"/>
    </source>
</evidence>
<accession>A0A1G6PZG6</accession>
<dbReference type="Gene3D" id="3.10.50.10">
    <property type="match status" value="1"/>
</dbReference>
<evidence type="ECO:0000256" key="3">
    <source>
        <dbReference type="ARBA" id="ARBA00022801"/>
    </source>
</evidence>
<feature type="chain" id="PRO_5011523072" description="chitinase" evidence="8">
    <location>
        <begin position="23"/>
        <end position="383"/>
    </location>
</feature>
<comment type="similarity">
    <text evidence="7">Belongs to the glycosyl hydrolase 18 family.</text>
</comment>
<feature type="signal peptide" evidence="8">
    <location>
        <begin position="1"/>
        <end position="22"/>
    </location>
</feature>
<keyword evidence="5 6" id="KW-0326">Glycosidase</keyword>
<dbReference type="InterPro" id="IPR001223">
    <property type="entry name" value="Glyco_hydro18_cat"/>
</dbReference>
<dbReference type="InterPro" id="IPR029070">
    <property type="entry name" value="Chitinase_insertion_sf"/>
</dbReference>
<evidence type="ECO:0000259" key="9">
    <source>
        <dbReference type="PROSITE" id="PS51910"/>
    </source>
</evidence>
<dbReference type="GO" id="GO:0005975">
    <property type="term" value="P:carbohydrate metabolic process"/>
    <property type="evidence" value="ECO:0007669"/>
    <property type="project" value="InterPro"/>
</dbReference>
<dbReference type="Pfam" id="PF00704">
    <property type="entry name" value="Glyco_hydro_18"/>
    <property type="match status" value="1"/>
</dbReference>
<dbReference type="PROSITE" id="PS01095">
    <property type="entry name" value="GH18_1"/>
    <property type="match status" value="1"/>
</dbReference>
<keyword evidence="8" id="KW-0732">Signal</keyword>
<evidence type="ECO:0000313" key="10">
    <source>
        <dbReference type="EMBL" id="SDC84926.1"/>
    </source>
</evidence>
<gene>
    <name evidence="10" type="ORF">SAMN04488104_1007108</name>
</gene>
<keyword evidence="4" id="KW-0624">Polysaccharide degradation</keyword>
<evidence type="ECO:0000256" key="6">
    <source>
        <dbReference type="RuleBase" id="RU000489"/>
    </source>
</evidence>
<organism evidence="10 11">
    <name type="scientific">Algoriphagus faecimaris</name>
    <dbReference type="NCBI Taxonomy" id="686796"/>
    <lineage>
        <taxon>Bacteria</taxon>
        <taxon>Pseudomonadati</taxon>
        <taxon>Bacteroidota</taxon>
        <taxon>Cytophagia</taxon>
        <taxon>Cytophagales</taxon>
        <taxon>Cyclobacteriaceae</taxon>
        <taxon>Algoriphagus</taxon>
    </lineage>
</organism>
<keyword evidence="4" id="KW-0146">Chitin degradation</keyword>
<keyword evidence="3 6" id="KW-0378">Hydrolase</keyword>
<evidence type="ECO:0000256" key="5">
    <source>
        <dbReference type="ARBA" id="ARBA00023295"/>
    </source>
</evidence>
<evidence type="ECO:0000256" key="7">
    <source>
        <dbReference type="RuleBase" id="RU004453"/>
    </source>
</evidence>
<dbReference type="Proteomes" id="UP000199060">
    <property type="component" value="Unassembled WGS sequence"/>
</dbReference>
<protein>
    <recommendedName>
        <fullName evidence="2">chitinase</fullName>
        <ecNumber evidence="2">3.2.1.14</ecNumber>
    </recommendedName>
</protein>
<dbReference type="InterPro" id="IPR050314">
    <property type="entry name" value="Glycosyl_Hydrlase_18"/>
</dbReference>
<dbReference type="Gene3D" id="3.20.20.80">
    <property type="entry name" value="Glycosidases"/>
    <property type="match status" value="1"/>
</dbReference>
<dbReference type="PANTHER" id="PTHR11177">
    <property type="entry name" value="CHITINASE"/>
    <property type="match status" value="1"/>
</dbReference>
<dbReference type="GO" id="GO:0008061">
    <property type="term" value="F:chitin binding"/>
    <property type="evidence" value="ECO:0007669"/>
    <property type="project" value="InterPro"/>
</dbReference>
<dbReference type="InterPro" id="IPR011583">
    <property type="entry name" value="Chitinase_II/V-like_cat"/>
</dbReference>
<feature type="domain" description="GH18" evidence="9">
    <location>
        <begin position="34"/>
        <end position="378"/>
    </location>
</feature>
<dbReference type="EMBL" id="FNAC01000007">
    <property type="protein sequence ID" value="SDC84926.1"/>
    <property type="molecule type" value="Genomic_DNA"/>
</dbReference>
<evidence type="ECO:0000256" key="4">
    <source>
        <dbReference type="ARBA" id="ARBA00023024"/>
    </source>
</evidence>
<dbReference type="SMART" id="SM00636">
    <property type="entry name" value="Glyco_18"/>
    <property type="match status" value="1"/>
</dbReference>
<proteinExistence type="inferred from homology"/>
<dbReference type="CDD" id="cd06548">
    <property type="entry name" value="GH18_chitinase"/>
    <property type="match status" value="1"/>
</dbReference>
<keyword evidence="11" id="KW-1185">Reference proteome</keyword>
<evidence type="ECO:0000256" key="2">
    <source>
        <dbReference type="ARBA" id="ARBA00012729"/>
    </source>
</evidence>
<dbReference type="SUPFAM" id="SSF54556">
    <property type="entry name" value="Chitinase insertion domain"/>
    <property type="match status" value="1"/>
</dbReference>
<sequence length="383" mass="43277">MTNLMRQIVIALLVIAAFGCSSNETLEKDQNKNHHIVGYVAGWKNINPKKIPAEKLTHINYAFADVAAGEVCHIGENQKRDSLHFSILNELKQRNPDLKILVSIGGWTHSKGFSDAVLTTEGINRLTKSGIDFLLKYELDGLDFDWEYPSIPGDNNPYRPEDKENFVAMLKSFRAALDSVGAIHQKHYLSTIASGGFRRYLEENDLGEAQKYLDFINIMAYDFYTAGDDVTGHHANLFPNGAKGRSAQTTVEEHISFGVPAEKIVLGVPFYGRMWEQVAPQDNGLFQSGKFKMGLPYHQIFALSKTSTYSRHWDEKAAAPYLYSQKDSAWITYEDPESMKAKMDFIKEKNLAGAMFWELSEDNTRQLLDVIYQELGAQPTEKE</sequence>
<dbReference type="PROSITE" id="PS51910">
    <property type="entry name" value="GH18_2"/>
    <property type="match status" value="1"/>
</dbReference>
<dbReference type="PROSITE" id="PS51257">
    <property type="entry name" value="PROKAR_LIPOPROTEIN"/>
    <property type="match status" value="1"/>
</dbReference>
<evidence type="ECO:0000256" key="8">
    <source>
        <dbReference type="SAM" id="SignalP"/>
    </source>
</evidence>
<dbReference type="InterPro" id="IPR001579">
    <property type="entry name" value="Glyco_hydro_18_chit_AS"/>
</dbReference>
<keyword evidence="4" id="KW-0119">Carbohydrate metabolism</keyword>
<dbReference type="AlphaFoldDB" id="A0A1G6PZG6"/>
<dbReference type="GO" id="GO:0006032">
    <property type="term" value="P:chitin catabolic process"/>
    <property type="evidence" value="ECO:0007669"/>
    <property type="project" value="UniProtKB-KW"/>
</dbReference>
<evidence type="ECO:0000313" key="11">
    <source>
        <dbReference type="Proteomes" id="UP000199060"/>
    </source>
</evidence>
<dbReference type="PANTHER" id="PTHR11177:SF317">
    <property type="entry name" value="CHITINASE 12-RELATED"/>
    <property type="match status" value="1"/>
</dbReference>
<reference evidence="11" key="1">
    <citation type="submission" date="2016-10" db="EMBL/GenBank/DDBJ databases">
        <authorList>
            <person name="Varghese N."/>
            <person name="Submissions S."/>
        </authorList>
    </citation>
    <scope>NUCLEOTIDE SEQUENCE [LARGE SCALE GENOMIC DNA]</scope>
    <source>
        <strain evidence="11">DSM 23095</strain>
    </source>
</reference>
<comment type="catalytic activity">
    <reaction evidence="1">
        <text>Random endo-hydrolysis of N-acetyl-beta-D-glucosaminide (1-&gt;4)-beta-linkages in chitin and chitodextrins.</text>
        <dbReference type="EC" id="3.2.1.14"/>
    </reaction>
</comment>
<dbReference type="SUPFAM" id="SSF51445">
    <property type="entry name" value="(Trans)glycosidases"/>
    <property type="match status" value="1"/>
</dbReference>
<dbReference type="EC" id="3.2.1.14" evidence="2"/>